<evidence type="ECO:0000256" key="1">
    <source>
        <dbReference type="SAM" id="MobiDB-lite"/>
    </source>
</evidence>
<dbReference type="HOGENOM" id="CLU_2053274_0_0_1"/>
<dbReference type="Gramene" id="OGLUM10G01670.1">
    <property type="protein sequence ID" value="OGLUM10G01670.1"/>
    <property type="gene ID" value="OGLUM10G01670"/>
</dbReference>
<dbReference type="AlphaFoldDB" id="A0A0E0B7K9"/>
<keyword evidence="3" id="KW-1185">Reference proteome</keyword>
<sequence>MGQVLEVSMAKPLGDKKPDHSFKPAGAPNFSLPPYGGYMGDPYGAYGGGGPGFNQMTSTSWNEDGPNGNSLVEFLLHPQCDAVTGGTVAAEVVKGVMAGYIALTIFFRSLVPPAIMQCDQ</sequence>
<dbReference type="EnsemblPlants" id="OGLUM10G01670.1">
    <property type="protein sequence ID" value="OGLUM10G01670.1"/>
    <property type="gene ID" value="OGLUM10G01670"/>
</dbReference>
<evidence type="ECO:0000313" key="2">
    <source>
        <dbReference type="EnsemblPlants" id="OGLUM10G01670.1"/>
    </source>
</evidence>
<reference evidence="2" key="1">
    <citation type="submission" date="2015-04" db="UniProtKB">
        <authorList>
            <consortium name="EnsemblPlants"/>
        </authorList>
    </citation>
    <scope>IDENTIFICATION</scope>
</reference>
<accession>A0A0E0B7K9</accession>
<organism evidence="2">
    <name type="scientific">Oryza glumipatula</name>
    <dbReference type="NCBI Taxonomy" id="40148"/>
    <lineage>
        <taxon>Eukaryota</taxon>
        <taxon>Viridiplantae</taxon>
        <taxon>Streptophyta</taxon>
        <taxon>Embryophyta</taxon>
        <taxon>Tracheophyta</taxon>
        <taxon>Spermatophyta</taxon>
        <taxon>Magnoliopsida</taxon>
        <taxon>Liliopsida</taxon>
        <taxon>Poales</taxon>
        <taxon>Poaceae</taxon>
        <taxon>BOP clade</taxon>
        <taxon>Oryzoideae</taxon>
        <taxon>Oryzeae</taxon>
        <taxon>Oryzinae</taxon>
        <taxon>Oryza</taxon>
    </lineage>
</organism>
<feature type="region of interest" description="Disordered" evidence="1">
    <location>
        <begin position="9"/>
        <end position="28"/>
    </location>
</feature>
<proteinExistence type="predicted"/>
<protein>
    <submittedName>
        <fullName evidence="2">Uncharacterized protein</fullName>
    </submittedName>
</protein>
<feature type="compositionally biased region" description="Basic and acidic residues" evidence="1">
    <location>
        <begin position="13"/>
        <end position="22"/>
    </location>
</feature>
<reference evidence="2" key="2">
    <citation type="submission" date="2018-05" db="EMBL/GenBank/DDBJ databases">
        <title>OgluRS3 (Oryza glumaepatula Reference Sequence Version 3).</title>
        <authorList>
            <person name="Zhang J."/>
            <person name="Kudrna D."/>
            <person name="Lee S."/>
            <person name="Talag J."/>
            <person name="Welchert J."/>
            <person name="Wing R.A."/>
        </authorList>
    </citation>
    <scope>NUCLEOTIDE SEQUENCE [LARGE SCALE GENOMIC DNA]</scope>
</reference>
<dbReference type="eggNOG" id="KOG0117">
    <property type="taxonomic scope" value="Eukaryota"/>
</dbReference>
<dbReference type="Proteomes" id="UP000026961">
    <property type="component" value="Chromosome 10"/>
</dbReference>
<dbReference type="STRING" id="40148.A0A0E0B7K9"/>
<name>A0A0E0B7K9_9ORYZ</name>
<evidence type="ECO:0000313" key="3">
    <source>
        <dbReference type="Proteomes" id="UP000026961"/>
    </source>
</evidence>